<keyword evidence="3 6" id="KW-0812">Transmembrane</keyword>
<evidence type="ECO:0000256" key="4">
    <source>
        <dbReference type="ARBA" id="ARBA00022989"/>
    </source>
</evidence>
<evidence type="ECO:0000256" key="6">
    <source>
        <dbReference type="SAM" id="Phobius"/>
    </source>
</evidence>
<evidence type="ECO:0000256" key="3">
    <source>
        <dbReference type="ARBA" id="ARBA00022692"/>
    </source>
</evidence>
<accession>A0A3B0Z2X4</accession>
<dbReference type="InterPro" id="IPR032808">
    <property type="entry name" value="DoxX"/>
</dbReference>
<feature type="transmembrane region" description="Helical" evidence="6">
    <location>
        <begin position="107"/>
        <end position="128"/>
    </location>
</feature>
<name>A0A3B0Z2X4_9ZZZZ</name>
<dbReference type="PANTHER" id="PTHR33452">
    <property type="entry name" value="OXIDOREDUCTASE CATD-RELATED"/>
    <property type="match status" value="1"/>
</dbReference>
<evidence type="ECO:0000256" key="1">
    <source>
        <dbReference type="ARBA" id="ARBA00004651"/>
    </source>
</evidence>
<reference evidence="7" key="1">
    <citation type="submission" date="2018-06" db="EMBL/GenBank/DDBJ databases">
        <authorList>
            <person name="Zhirakovskaya E."/>
        </authorList>
    </citation>
    <scope>NUCLEOTIDE SEQUENCE</scope>
</reference>
<evidence type="ECO:0000313" key="7">
    <source>
        <dbReference type="EMBL" id="VAW87625.1"/>
    </source>
</evidence>
<dbReference type="InterPro" id="IPR051907">
    <property type="entry name" value="DoxX-like_oxidoreductase"/>
</dbReference>
<feature type="transmembrane region" description="Helical" evidence="6">
    <location>
        <begin position="12"/>
        <end position="36"/>
    </location>
</feature>
<evidence type="ECO:0000256" key="2">
    <source>
        <dbReference type="ARBA" id="ARBA00022475"/>
    </source>
</evidence>
<dbReference type="Pfam" id="PF07681">
    <property type="entry name" value="DoxX"/>
    <property type="match status" value="1"/>
</dbReference>
<feature type="transmembrane region" description="Helical" evidence="6">
    <location>
        <begin position="42"/>
        <end position="68"/>
    </location>
</feature>
<comment type="subcellular location">
    <subcellularLocation>
        <location evidence="1">Cell membrane</location>
        <topology evidence="1">Multi-pass membrane protein</topology>
    </subcellularLocation>
</comment>
<dbReference type="EMBL" id="UOFO01000127">
    <property type="protein sequence ID" value="VAW87625.1"/>
    <property type="molecule type" value="Genomic_DNA"/>
</dbReference>
<gene>
    <name evidence="7" type="ORF">MNBD_GAMMA16-1449</name>
</gene>
<keyword evidence="4 6" id="KW-1133">Transmembrane helix</keyword>
<dbReference type="AlphaFoldDB" id="A0A3B0Z2X4"/>
<organism evidence="7">
    <name type="scientific">hydrothermal vent metagenome</name>
    <dbReference type="NCBI Taxonomy" id="652676"/>
    <lineage>
        <taxon>unclassified sequences</taxon>
        <taxon>metagenomes</taxon>
        <taxon>ecological metagenomes</taxon>
    </lineage>
</organism>
<dbReference type="GO" id="GO:0005886">
    <property type="term" value="C:plasma membrane"/>
    <property type="evidence" value="ECO:0007669"/>
    <property type="project" value="UniProtKB-SubCell"/>
</dbReference>
<evidence type="ECO:0000256" key="5">
    <source>
        <dbReference type="ARBA" id="ARBA00023136"/>
    </source>
</evidence>
<keyword evidence="2" id="KW-1003">Cell membrane</keyword>
<keyword evidence="5 6" id="KW-0472">Membrane</keyword>
<dbReference type="PANTHER" id="PTHR33452:SF1">
    <property type="entry name" value="INNER MEMBRANE PROTEIN YPHA-RELATED"/>
    <property type="match status" value="1"/>
</dbReference>
<feature type="transmembrane region" description="Helical" evidence="6">
    <location>
        <begin position="75"/>
        <end position="92"/>
    </location>
</feature>
<proteinExistence type="predicted"/>
<sequence>MSEIQLQSIGATFLRISLGVVLLAHSLYLKLMVFTLPGTAEFFVSIGLPGLLAYVTFFVEVAVGIALIAGYQVRIAALIVIPFLLGATWAHASNGWLFSNANGGWEYPLFLVCAAIAQVFIGGGYGAWADAVKKRVNGLAS</sequence>
<protein>
    <submittedName>
        <fullName evidence="7">FIG028593: membrane protein</fullName>
    </submittedName>
</protein>